<evidence type="ECO:0000313" key="1">
    <source>
        <dbReference type="EMBL" id="KAJ0184323.1"/>
    </source>
</evidence>
<proteinExistence type="predicted"/>
<accession>A0ACC1DK30</accession>
<keyword evidence="2" id="KW-1185">Reference proteome</keyword>
<gene>
    <name evidence="1" type="ORF">K1T71_000746</name>
</gene>
<organism evidence="1 2">
    <name type="scientific">Dendrolimus kikuchii</name>
    <dbReference type="NCBI Taxonomy" id="765133"/>
    <lineage>
        <taxon>Eukaryota</taxon>
        <taxon>Metazoa</taxon>
        <taxon>Ecdysozoa</taxon>
        <taxon>Arthropoda</taxon>
        <taxon>Hexapoda</taxon>
        <taxon>Insecta</taxon>
        <taxon>Pterygota</taxon>
        <taxon>Neoptera</taxon>
        <taxon>Endopterygota</taxon>
        <taxon>Lepidoptera</taxon>
        <taxon>Glossata</taxon>
        <taxon>Ditrysia</taxon>
        <taxon>Bombycoidea</taxon>
        <taxon>Lasiocampidae</taxon>
        <taxon>Dendrolimus</taxon>
    </lineage>
</organism>
<protein>
    <submittedName>
        <fullName evidence="1">Uncharacterized protein</fullName>
    </submittedName>
</protein>
<reference evidence="1 2" key="1">
    <citation type="journal article" date="2021" name="Front. Genet.">
        <title>Chromosome-Level Genome Assembly Reveals Significant Gene Expansion in the Toll and IMD Signaling Pathways of Dendrolimus kikuchii.</title>
        <authorList>
            <person name="Zhou J."/>
            <person name="Wu P."/>
            <person name="Xiong Z."/>
            <person name="Liu N."/>
            <person name="Zhao N."/>
            <person name="Ji M."/>
            <person name="Qiu Y."/>
            <person name="Yang B."/>
        </authorList>
    </citation>
    <scope>NUCLEOTIDE SEQUENCE [LARGE SCALE GENOMIC DNA]</scope>
    <source>
        <strain evidence="1">Ann1</strain>
    </source>
</reference>
<sequence length="832" mass="94148">MSALLLVAFFLYAVYKIFARKTVVWKKVTKHGESQVAELKVAPGPTPLPIIGSMHLLAKYDSPFKSFTQLSKEYGDIFSMQLGSVKCLVVNNLSLIKEVLNQNGNFFGGRPDFLRFHKLFAGDRNNSLALCDWSNLQLRRRNLARRHCGPKQHTDNYARIANIASFETVELLQALNTITRSSDKPVNLKPLLMSTAMNMFSHYMCSVRFDAENDTEFRKIVDHFDEIFWEINQGYAVDFLPWLAPFYKKHMDKLSNWSQDIRTFILSRIVEQREENLDTEAPEKDFLDGLLKVLREDPTVDRNTIIFMLEDFLGGHSSVGNLVMLSLTAVARDPEIGKKIREEIEGLTKNKRGVNLTDRYSLPYTEATILECLRYASSPIVPHVATENANVAGYGVEKGTVVFINNYELNTSEQYWNNPTEFDPSRFLEKSKVRGRRNSLCDSGMESDGEKSAHVDKVLETEKEVLSVKRSIPHFIPFSVGMPEVHAAFADSGKKAGLEIWRIENFEPVAVPKNHFGNFYSGDSYIVLSTTGDEDRLSWDIHFWLGSNTSQDEAGAAAILSVNLDDEQFQGSAVQHREVQGYESKQFLDYFQPAVRYLDGGHTSGFSHVEINAGAEKRLFQIKGRRNVRVKQVDASASSLNKGDVFILDVDHNIYVYVGENAKSVERLKAITVANQIRDQDHNGRAEIEIIDADSHDGDYEKFFTALGSGDKDSIAEATEGGDDEEFERGASKEVSLSEISDKTGSMKINKLPSPFSREQLDSKECYVLDTGSHSGIYVWVGRESNDKEKSEAMKKAEQYLIHRDYPAWVPVSRVPEGVEPTAFKQYFENWF</sequence>
<dbReference type="EMBL" id="CM034387">
    <property type="protein sequence ID" value="KAJ0184323.1"/>
    <property type="molecule type" value="Genomic_DNA"/>
</dbReference>
<evidence type="ECO:0000313" key="2">
    <source>
        <dbReference type="Proteomes" id="UP000824533"/>
    </source>
</evidence>
<comment type="caution">
    <text evidence="1">The sequence shown here is derived from an EMBL/GenBank/DDBJ whole genome shotgun (WGS) entry which is preliminary data.</text>
</comment>
<dbReference type="Proteomes" id="UP000824533">
    <property type="component" value="Linkage Group LG01"/>
</dbReference>
<name>A0ACC1DK30_9NEOP</name>